<evidence type="ECO:0000256" key="8">
    <source>
        <dbReference type="ARBA" id="ARBA00022694"/>
    </source>
</evidence>
<accession>A0A6M8J892</accession>
<keyword evidence="5 12" id="KW-0489">Methyltransferase</keyword>
<comment type="subcellular location">
    <subcellularLocation>
        <location evidence="1 12">Cytoplasm</location>
    </subcellularLocation>
</comment>
<keyword evidence="11 12" id="KW-0411">Iron-sulfur</keyword>
<dbReference type="KEGG" id="bwa:HLV38_05380"/>
<evidence type="ECO:0000256" key="10">
    <source>
        <dbReference type="ARBA" id="ARBA00023004"/>
    </source>
</evidence>
<keyword evidence="12" id="KW-1015">Disulfide bond</keyword>
<keyword evidence="7 12" id="KW-0949">S-adenosyl-L-methionine</keyword>
<comment type="cofactor">
    <cofactor evidence="12">
        <name>[4Fe-4S] cluster</name>
        <dbReference type="ChEBI" id="CHEBI:49883"/>
    </cofactor>
    <text evidence="12">Binds 1 [4Fe-4S] cluster. The cluster is coordinated with 3 cysteines and an exchangeable S-adenosyl-L-methionine.</text>
</comment>
<evidence type="ECO:0000256" key="12">
    <source>
        <dbReference type="HAMAP-Rule" id="MF_01849"/>
    </source>
</evidence>
<dbReference type="SFLD" id="SFLDG01062">
    <property type="entry name" value="methyltransferase_(Class_A)"/>
    <property type="match status" value="1"/>
</dbReference>
<comment type="similarity">
    <text evidence="12">Belongs to the radical SAM superfamily. RlmN family.</text>
</comment>
<keyword evidence="15" id="KW-1185">Reference proteome</keyword>
<dbReference type="InterPro" id="IPR058240">
    <property type="entry name" value="rSAM_sf"/>
</dbReference>
<comment type="caution">
    <text evidence="12">Lacks conserved residue(s) required for the propagation of feature annotation.</text>
</comment>
<organism evidence="14 15">
    <name type="scientific">Berryella wangjianweii</name>
    <dbReference type="NCBI Taxonomy" id="2734634"/>
    <lineage>
        <taxon>Bacteria</taxon>
        <taxon>Bacillati</taxon>
        <taxon>Actinomycetota</taxon>
        <taxon>Coriobacteriia</taxon>
        <taxon>Eggerthellales</taxon>
        <taxon>Eggerthellaceae</taxon>
        <taxon>Berryella</taxon>
    </lineage>
</organism>
<evidence type="ECO:0000256" key="7">
    <source>
        <dbReference type="ARBA" id="ARBA00022691"/>
    </source>
</evidence>
<feature type="binding site" evidence="12">
    <location>
        <begin position="159"/>
        <end position="160"/>
    </location>
    <ligand>
        <name>S-adenosyl-L-methionine</name>
        <dbReference type="ChEBI" id="CHEBI:59789"/>
    </ligand>
</feature>
<feature type="binding site" evidence="12">
    <location>
        <position position="112"/>
    </location>
    <ligand>
        <name>[4Fe-4S] cluster</name>
        <dbReference type="ChEBI" id="CHEBI:49883"/>
        <note>4Fe-4S-S-AdoMet</note>
    </ligand>
</feature>
<dbReference type="NCBIfam" id="TIGR00048">
    <property type="entry name" value="rRNA_mod_RlmN"/>
    <property type="match status" value="1"/>
</dbReference>
<dbReference type="GO" id="GO:0070475">
    <property type="term" value="P:rRNA base methylation"/>
    <property type="evidence" value="ECO:0007669"/>
    <property type="project" value="UniProtKB-UniRule"/>
</dbReference>
<dbReference type="SUPFAM" id="SSF102114">
    <property type="entry name" value="Radical SAM enzymes"/>
    <property type="match status" value="1"/>
</dbReference>
<dbReference type="GO" id="GO:0019843">
    <property type="term" value="F:rRNA binding"/>
    <property type="evidence" value="ECO:0007669"/>
    <property type="project" value="UniProtKB-UniRule"/>
</dbReference>
<comment type="catalytic activity">
    <reaction evidence="12">
        <text>adenosine(2503) in 23S rRNA + 2 reduced [2Fe-2S]-[ferredoxin] + 2 S-adenosyl-L-methionine = 2-methyladenosine(2503) in 23S rRNA + 5'-deoxyadenosine + L-methionine + 2 oxidized [2Fe-2S]-[ferredoxin] + S-adenosyl-L-homocysteine</text>
        <dbReference type="Rhea" id="RHEA:42916"/>
        <dbReference type="Rhea" id="RHEA-COMP:10000"/>
        <dbReference type="Rhea" id="RHEA-COMP:10001"/>
        <dbReference type="Rhea" id="RHEA-COMP:10152"/>
        <dbReference type="Rhea" id="RHEA-COMP:10282"/>
        <dbReference type="ChEBI" id="CHEBI:17319"/>
        <dbReference type="ChEBI" id="CHEBI:33737"/>
        <dbReference type="ChEBI" id="CHEBI:33738"/>
        <dbReference type="ChEBI" id="CHEBI:57844"/>
        <dbReference type="ChEBI" id="CHEBI:57856"/>
        <dbReference type="ChEBI" id="CHEBI:59789"/>
        <dbReference type="ChEBI" id="CHEBI:74411"/>
        <dbReference type="ChEBI" id="CHEBI:74497"/>
        <dbReference type="EC" id="2.1.1.192"/>
    </reaction>
</comment>
<evidence type="ECO:0000256" key="3">
    <source>
        <dbReference type="ARBA" id="ARBA00022490"/>
    </source>
</evidence>
<evidence type="ECO:0000256" key="9">
    <source>
        <dbReference type="ARBA" id="ARBA00022723"/>
    </source>
</evidence>
<feature type="binding site" evidence="12">
    <location>
        <position position="290"/>
    </location>
    <ligand>
        <name>S-adenosyl-L-methionine</name>
        <dbReference type="ChEBI" id="CHEBI:59789"/>
    </ligand>
</feature>
<dbReference type="Gene3D" id="3.20.20.70">
    <property type="entry name" value="Aldolase class I"/>
    <property type="match status" value="1"/>
</dbReference>
<dbReference type="InterPro" id="IPR048641">
    <property type="entry name" value="RlmN_N"/>
</dbReference>
<dbReference type="RefSeq" id="WP_173164872.1">
    <property type="nucleotide sequence ID" value="NZ_CP053716.1"/>
</dbReference>
<dbReference type="InterPro" id="IPR007197">
    <property type="entry name" value="rSAM"/>
</dbReference>
<evidence type="ECO:0000313" key="15">
    <source>
        <dbReference type="Proteomes" id="UP000503297"/>
    </source>
</evidence>
<dbReference type="PANTHER" id="PTHR30544">
    <property type="entry name" value="23S RRNA METHYLTRANSFERASE"/>
    <property type="match status" value="1"/>
</dbReference>
<feature type="domain" description="Radical SAM core" evidence="13">
    <location>
        <begin position="98"/>
        <end position="322"/>
    </location>
</feature>
<feature type="binding site" evidence="12">
    <location>
        <position position="119"/>
    </location>
    <ligand>
        <name>[4Fe-4S] cluster</name>
        <dbReference type="ChEBI" id="CHEBI:49883"/>
        <note>4Fe-4S-S-AdoMet</note>
    </ligand>
</feature>
<dbReference type="Proteomes" id="UP000503297">
    <property type="component" value="Chromosome"/>
</dbReference>
<name>A0A6M8J892_9ACTN</name>
<evidence type="ECO:0000259" key="13">
    <source>
        <dbReference type="PROSITE" id="PS51918"/>
    </source>
</evidence>
<dbReference type="InterPro" id="IPR040072">
    <property type="entry name" value="Methyltransferase_A"/>
</dbReference>
<dbReference type="SFLD" id="SFLDF00275">
    <property type="entry name" value="adenosine_C2_methyltransferase"/>
    <property type="match status" value="1"/>
</dbReference>
<dbReference type="GO" id="GO:0030488">
    <property type="term" value="P:tRNA methylation"/>
    <property type="evidence" value="ECO:0007669"/>
    <property type="project" value="UniProtKB-UniRule"/>
</dbReference>
<evidence type="ECO:0000256" key="5">
    <source>
        <dbReference type="ARBA" id="ARBA00022603"/>
    </source>
</evidence>
<keyword evidence="9 12" id="KW-0479">Metal-binding</keyword>
<dbReference type="Gene3D" id="1.10.150.530">
    <property type="match status" value="1"/>
</dbReference>
<dbReference type="GO" id="GO:0070040">
    <property type="term" value="F:rRNA (adenine(2503)-C2-)-methyltransferase activity"/>
    <property type="evidence" value="ECO:0007669"/>
    <property type="project" value="UniProtKB-UniRule"/>
</dbReference>
<comment type="miscellaneous">
    <text evidence="12">Reaction proceeds by a ping-pong mechanism involving intermediate methylation of a conserved cysteine residue.</text>
</comment>
<dbReference type="HAMAP" id="MF_01849">
    <property type="entry name" value="RNA_methyltr_RlmN"/>
    <property type="match status" value="1"/>
</dbReference>
<dbReference type="PROSITE" id="PS51918">
    <property type="entry name" value="RADICAL_SAM"/>
    <property type="match status" value="1"/>
</dbReference>
<comment type="function">
    <text evidence="12">Specifically methylates position 2 of adenine 2503 in 23S rRNA and position 2 of adenine 37 in tRNAs.</text>
</comment>
<proteinExistence type="inferred from homology"/>
<keyword evidence="10 12" id="KW-0408">Iron</keyword>
<dbReference type="PIRSF" id="PIRSF006004">
    <property type="entry name" value="CHP00048"/>
    <property type="match status" value="1"/>
</dbReference>
<reference evidence="15" key="1">
    <citation type="submission" date="2020-05" db="EMBL/GenBank/DDBJ databases">
        <title>Novel species in genus Nocardioides.</title>
        <authorList>
            <person name="Zhang G."/>
        </authorList>
    </citation>
    <scope>NUCLEOTIDE SEQUENCE [LARGE SCALE GENOMIC DNA]</scope>
    <source>
        <strain evidence="15">zg-1050</strain>
    </source>
</reference>
<protein>
    <recommendedName>
        <fullName evidence="12">Probable dual-specificity RNA methyltransferase RlmN</fullName>
        <ecNumber evidence="12">2.1.1.192</ecNumber>
    </recommendedName>
    <alternativeName>
        <fullName evidence="12">23S rRNA (adenine(2503)-C(2))-methyltransferase</fullName>
    </alternativeName>
    <alternativeName>
        <fullName evidence="12">23S rRNA m2A2503 methyltransferase</fullName>
    </alternativeName>
    <alternativeName>
        <fullName evidence="12">Ribosomal RNA large subunit methyltransferase N</fullName>
    </alternativeName>
    <alternativeName>
        <fullName evidence="12">tRNA (adenine(37)-C(2))-methyltransferase</fullName>
    </alternativeName>
    <alternativeName>
        <fullName evidence="12">tRNA m2A37 methyltransferase</fullName>
    </alternativeName>
</protein>
<sequence length="347" mass="37727">MTTPLKQLSLDQIEAAFAACGLPRFRSAQVAEWVYKRHARTYAQMTNLPQALRDQLAEAFPLHDADVIARQTSSDGTRKYLLKLGDGTTVETVGIPSEGERLTVCCSSQAGCAMACSFCATGKQGLHRSLFPGELVDQVNVVGADFGRRVTHVVIMGQGEPFANYDHTLAALRMMNNPRLLGIGARHITLSTCGIVPGIERFSHEPEQFTLAVSLHAAVQATRDSLMPRVASWPLPALRETLERYTRETGRRVSLEYALIEGVNADSRHLDALIDFCRGLLCHVNLIMLNAVPESPFHPVPARVRDEWLRALEKAGVAATGRISRGSDIDGACGQLANGAANREAAS</sequence>
<dbReference type="InterPro" id="IPR027492">
    <property type="entry name" value="RNA_MTrfase_RlmN"/>
</dbReference>
<keyword evidence="6 12" id="KW-0808">Transferase</keyword>
<keyword evidence="4 12" id="KW-0698">rRNA processing</keyword>
<dbReference type="Pfam" id="PF21016">
    <property type="entry name" value="RlmN_N"/>
    <property type="match status" value="1"/>
</dbReference>
<feature type="binding site" evidence="12">
    <location>
        <begin position="214"/>
        <end position="216"/>
    </location>
    <ligand>
        <name>S-adenosyl-L-methionine</name>
        <dbReference type="ChEBI" id="CHEBI:59789"/>
    </ligand>
</feature>
<dbReference type="GO" id="GO:0046872">
    <property type="term" value="F:metal ion binding"/>
    <property type="evidence" value="ECO:0007669"/>
    <property type="project" value="UniProtKB-KW"/>
</dbReference>
<dbReference type="SFLD" id="SFLDS00029">
    <property type="entry name" value="Radical_SAM"/>
    <property type="match status" value="1"/>
</dbReference>
<dbReference type="GO" id="GO:0000049">
    <property type="term" value="F:tRNA binding"/>
    <property type="evidence" value="ECO:0007669"/>
    <property type="project" value="UniProtKB-UniRule"/>
</dbReference>
<dbReference type="EC" id="2.1.1.192" evidence="12"/>
<dbReference type="PANTHER" id="PTHR30544:SF5">
    <property type="entry name" value="RADICAL SAM CORE DOMAIN-CONTAINING PROTEIN"/>
    <property type="match status" value="1"/>
</dbReference>
<dbReference type="GO" id="GO:0051539">
    <property type="term" value="F:4 iron, 4 sulfur cluster binding"/>
    <property type="evidence" value="ECO:0007669"/>
    <property type="project" value="UniProtKB-UniRule"/>
</dbReference>
<evidence type="ECO:0000256" key="2">
    <source>
        <dbReference type="ARBA" id="ARBA00022485"/>
    </source>
</evidence>
<keyword evidence="8 12" id="KW-0819">tRNA processing</keyword>
<feature type="binding site" evidence="12">
    <location>
        <position position="116"/>
    </location>
    <ligand>
        <name>[4Fe-4S] cluster</name>
        <dbReference type="ChEBI" id="CHEBI:49883"/>
        <note>4Fe-4S-S-AdoMet</note>
    </ligand>
</feature>
<keyword evidence="2 12" id="KW-0004">4Fe-4S</keyword>
<feature type="active site" description="Proton acceptor" evidence="12">
    <location>
        <position position="91"/>
    </location>
</feature>
<evidence type="ECO:0000313" key="14">
    <source>
        <dbReference type="EMBL" id="QKF07609.1"/>
    </source>
</evidence>
<comment type="catalytic activity">
    <reaction evidence="12">
        <text>adenosine(37) in tRNA + 2 reduced [2Fe-2S]-[ferredoxin] + 2 S-adenosyl-L-methionine = 2-methyladenosine(37) in tRNA + 5'-deoxyadenosine + L-methionine + 2 oxidized [2Fe-2S]-[ferredoxin] + S-adenosyl-L-homocysteine</text>
        <dbReference type="Rhea" id="RHEA:43332"/>
        <dbReference type="Rhea" id="RHEA-COMP:10000"/>
        <dbReference type="Rhea" id="RHEA-COMP:10001"/>
        <dbReference type="Rhea" id="RHEA-COMP:10162"/>
        <dbReference type="Rhea" id="RHEA-COMP:10485"/>
        <dbReference type="ChEBI" id="CHEBI:17319"/>
        <dbReference type="ChEBI" id="CHEBI:33737"/>
        <dbReference type="ChEBI" id="CHEBI:33738"/>
        <dbReference type="ChEBI" id="CHEBI:57844"/>
        <dbReference type="ChEBI" id="CHEBI:57856"/>
        <dbReference type="ChEBI" id="CHEBI:59789"/>
        <dbReference type="ChEBI" id="CHEBI:74411"/>
        <dbReference type="ChEBI" id="CHEBI:74497"/>
        <dbReference type="EC" id="2.1.1.192"/>
    </reaction>
</comment>
<dbReference type="Pfam" id="PF04055">
    <property type="entry name" value="Radical_SAM"/>
    <property type="match status" value="1"/>
</dbReference>
<evidence type="ECO:0000256" key="1">
    <source>
        <dbReference type="ARBA" id="ARBA00004496"/>
    </source>
</evidence>
<evidence type="ECO:0000256" key="6">
    <source>
        <dbReference type="ARBA" id="ARBA00022679"/>
    </source>
</evidence>
<evidence type="ECO:0000256" key="11">
    <source>
        <dbReference type="ARBA" id="ARBA00023014"/>
    </source>
</evidence>
<dbReference type="InterPro" id="IPR013785">
    <property type="entry name" value="Aldolase_TIM"/>
</dbReference>
<dbReference type="GO" id="GO:0002935">
    <property type="term" value="F:tRNA (adenine(37)-C2)-methyltransferase activity"/>
    <property type="evidence" value="ECO:0007669"/>
    <property type="project" value="UniProtKB-UniRule"/>
</dbReference>
<dbReference type="GO" id="GO:0005737">
    <property type="term" value="C:cytoplasm"/>
    <property type="evidence" value="ECO:0007669"/>
    <property type="project" value="UniProtKB-SubCell"/>
</dbReference>
<dbReference type="AlphaFoldDB" id="A0A6M8J892"/>
<feature type="binding site" evidence="12">
    <location>
        <position position="191"/>
    </location>
    <ligand>
        <name>S-adenosyl-L-methionine</name>
        <dbReference type="ChEBI" id="CHEBI:59789"/>
    </ligand>
</feature>
<evidence type="ECO:0000256" key="4">
    <source>
        <dbReference type="ARBA" id="ARBA00022552"/>
    </source>
</evidence>
<gene>
    <name evidence="12 14" type="primary">rlmN</name>
    <name evidence="14" type="ORF">HLV38_05380</name>
</gene>
<dbReference type="EMBL" id="CP053716">
    <property type="protein sequence ID" value="QKF07609.1"/>
    <property type="molecule type" value="Genomic_DNA"/>
</dbReference>
<keyword evidence="3 12" id="KW-0963">Cytoplasm</keyword>
<dbReference type="InterPro" id="IPR004383">
    <property type="entry name" value="rRNA_lsu_MTrfase_RlmN/Cfr"/>
</dbReference>
<feature type="active site" description="S-methylcysteine intermediate" evidence="12">
    <location>
        <position position="333"/>
    </location>
</feature>